<accession>A0ABV8H0S4</accession>
<evidence type="ECO:0000313" key="3">
    <source>
        <dbReference type="EMBL" id="MFC4025470.1"/>
    </source>
</evidence>
<dbReference type="Gene3D" id="1.10.443.10">
    <property type="entry name" value="Intergrase catalytic core"/>
    <property type="match status" value="1"/>
</dbReference>
<sequence length="81" mass="9233">MVQHRMARLLAIANLNLDLTPHSLRHTHTSFLAEAGVGLEQIMDRLGHSDDQITKDVYLHITKELIKEASQKFGQLMRSLQ</sequence>
<dbReference type="SUPFAM" id="SSF56349">
    <property type="entry name" value="DNA breaking-rejoining enzymes"/>
    <property type="match status" value="1"/>
</dbReference>
<evidence type="ECO:0000259" key="2">
    <source>
        <dbReference type="PROSITE" id="PS51898"/>
    </source>
</evidence>
<dbReference type="Pfam" id="PF00589">
    <property type="entry name" value="Phage_integrase"/>
    <property type="match status" value="1"/>
</dbReference>
<feature type="domain" description="Tyr recombinase" evidence="2">
    <location>
        <begin position="1"/>
        <end position="71"/>
    </location>
</feature>
<name>A0ABV8H0S4_9BACI</name>
<dbReference type="PROSITE" id="PS51898">
    <property type="entry name" value="TYR_RECOMBINASE"/>
    <property type="match status" value="1"/>
</dbReference>
<gene>
    <name evidence="3" type="ORF">ACFOUV_16915</name>
</gene>
<dbReference type="InterPro" id="IPR013762">
    <property type="entry name" value="Integrase-like_cat_sf"/>
</dbReference>
<proteinExistence type="predicted"/>
<comment type="caution">
    <text evidence="3">The sequence shown here is derived from an EMBL/GenBank/DDBJ whole genome shotgun (WGS) entry which is preliminary data.</text>
</comment>
<keyword evidence="1" id="KW-0233">DNA recombination</keyword>
<reference evidence="4" key="1">
    <citation type="journal article" date="2019" name="Int. J. Syst. Evol. Microbiol.">
        <title>The Global Catalogue of Microorganisms (GCM) 10K type strain sequencing project: providing services to taxonomists for standard genome sequencing and annotation.</title>
        <authorList>
            <consortium name="The Broad Institute Genomics Platform"/>
            <consortium name="The Broad Institute Genome Sequencing Center for Infectious Disease"/>
            <person name="Wu L."/>
            <person name="Ma J."/>
        </authorList>
    </citation>
    <scope>NUCLEOTIDE SEQUENCE [LARGE SCALE GENOMIC DNA]</scope>
    <source>
        <strain evidence="4">IBRC-M 10703</strain>
    </source>
</reference>
<dbReference type="EMBL" id="JBHSAO010000015">
    <property type="protein sequence ID" value="MFC4025470.1"/>
    <property type="molecule type" value="Genomic_DNA"/>
</dbReference>
<keyword evidence="4" id="KW-1185">Reference proteome</keyword>
<organism evidence="3 4">
    <name type="scientific">Oceanobacillus longus</name>
    <dbReference type="NCBI Taxonomy" id="930120"/>
    <lineage>
        <taxon>Bacteria</taxon>
        <taxon>Bacillati</taxon>
        <taxon>Bacillota</taxon>
        <taxon>Bacilli</taxon>
        <taxon>Bacillales</taxon>
        <taxon>Bacillaceae</taxon>
        <taxon>Oceanobacillus</taxon>
    </lineage>
</organism>
<dbReference type="InterPro" id="IPR002104">
    <property type="entry name" value="Integrase_catalytic"/>
</dbReference>
<evidence type="ECO:0000256" key="1">
    <source>
        <dbReference type="ARBA" id="ARBA00023172"/>
    </source>
</evidence>
<evidence type="ECO:0000313" key="4">
    <source>
        <dbReference type="Proteomes" id="UP001595772"/>
    </source>
</evidence>
<protein>
    <submittedName>
        <fullName evidence="3">Tyrosine-type recombinase/integrase</fullName>
    </submittedName>
</protein>
<dbReference type="RefSeq" id="WP_379497962.1">
    <property type="nucleotide sequence ID" value="NZ_JBHSAO010000015.1"/>
</dbReference>
<dbReference type="InterPro" id="IPR011010">
    <property type="entry name" value="DNA_brk_join_enz"/>
</dbReference>
<dbReference type="Proteomes" id="UP001595772">
    <property type="component" value="Unassembled WGS sequence"/>
</dbReference>